<protein>
    <submittedName>
        <fullName evidence="1">Uncharacterized protein</fullName>
    </submittedName>
</protein>
<comment type="caution">
    <text evidence="1">The sequence shown here is derived from an EMBL/GenBank/DDBJ whole genome shotgun (WGS) entry which is preliminary data.</text>
</comment>
<keyword evidence="2" id="KW-1185">Reference proteome</keyword>
<accession>A0A2G8T556</accession>
<dbReference type="EMBL" id="PDOB01000003">
    <property type="protein sequence ID" value="PIL41119.1"/>
    <property type="molecule type" value="Genomic_DNA"/>
</dbReference>
<evidence type="ECO:0000313" key="2">
    <source>
        <dbReference type="Proteomes" id="UP000228593"/>
    </source>
</evidence>
<dbReference type="Proteomes" id="UP000228593">
    <property type="component" value="Unassembled WGS sequence"/>
</dbReference>
<name>A0A2G8T556_9BURK</name>
<sequence>MKEKNVNPISLPASGLHLARRRAPIGKDIGELKLTPLIDKQQQTLTSNLTRLLVPGRLGKP</sequence>
<organism evidence="1 2">
    <name type="scientific">Massilia psychrophila</name>
    <dbReference type="NCBI Taxonomy" id="1603353"/>
    <lineage>
        <taxon>Bacteria</taxon>
        <taxon>Pseudomonadati</taxon>
        <taxon>Pseudomonadota</taxon>
        <taxon>Betaproteobacteria</taxon>
        <taxon>Burkholderiales</taxon>
        <taxon>Oxalobacteraceae</taxon>
        <taxon>Telluria group</taxon>
        <taxon>Massilia</taxon>
    </lineage>
</organism>
<reference evidence="1 2" key="1">
    <citation type="submission" date="2017-10" db="EMBL/GenBank/DDBJ databases">
        <title>Massilia psychrophilum sp. nov., a novel purple-pigmented bacterium isolated from Tianshan glacier, Xinjiang Municipality, China.</title>
        <authorList>
            <person name="Wang H."/>
        </authorList>
    </citation>
    <scope>NUCLEOTIDE SEQUENCE [LARGE SCALE GENOMIC DNA]</scope>
    <source>
        <strain evidence="1 2">JCM 30813</strain>
    </source>
</reference>
<dbReference type="AlphaFoldDB" id="A0A2G8T556"/>
<proteinExistence type="predicted"/>
<gene>
    <name evidence="1" type="ORF">CR103_03150</name>
</gene>
<evidence type="ECO:0000313" key="1">
    <source>
        <dbReference type="EMBL" id="PIL41119.1"/>
    </source>
</evidence>